<dbReference type="EMBL" id="JASPKY010000113">
    <property type="protein sequence ID" value="KAK9736463.1"/>
    <property type="molecule type" value="Genomic_DNA"/>
</dbReference>
<dbReference type="InterPro" id="IPR036397">
    <property type="entry name" value="RNaseH_sf"/>
</dbReference>
<name>A0AAW1LRQ6_POPJA</name>
<dbReference type="AlphaFoldDB" id="A0AAW1LRQ6"/>
<dbReference type="InterPro" id="IPR012337">
    <property type="entry name" value="RNaseH-like_sf"/>
</dbReference>
<evidence type="ECO:0000313" key="1">
    <source>
        <dbReference type="EMBL" id="KAK9736463.1"/>
    </source>
</evidence>
<dbReference type="Gene3D" id="3.30.420.10">
    <property type="entry name" value="Ribonuclease H-like superfamily/Ribonuclease H"/>
    <property type="match status" value="1"/>
</dbReference>
<proteinExistence type="predicted"/>
<protein>
    <recommendedName>
        <fullName evidence="3">Integrase catalytic domain-containing protein</fullName>
    </recommendedName>
</protein>
<evidence type="ECO:0000313" key="2">
    <source>
        <dbReference type="Proteomes" id="UP001458880"/>
    </source>
</evidence>
<evidence type="ECO:0008006" key="3">
    <source>
        <dbReference type="Google" id="ProtNLM"/>
    </source>
</evidence>
<dbReference type="GO" id="GO:0003676">
    <property type="term" value="F:nucleic acid binding"/>
    <property type="evidence" value="ECO:0007669"/>
    <property type="project" value="InterPro"/>
</dbReference>
<sequence length="146" mass="16981">MEELRRLPKFVKLIPTATCDTDITLEGLEQVFTEFRYPQKILSNNATYFKNDRDRTALQQRNIQLLYTTTCNPRANLSDRAIQEILQNLKTIKYVINHTPNTELSCIPYTIITGNSPDGPWKTLTETQYKEGYLIVRRKLAQKANK</sequence>
<dbReference type="Proteomes" id="UP001458880">
    <property type="component" value="Unassembled WGS sequence"/>
</dbReference>
<organism evidence="1 2">
    <name type="scientific">Popillia japonica</name>
    <name type="common">Japanese beetle</name>
    <dbReference type="NCBI Taxonomy" id="7064"/>
    <lineage>
        <taxon>Eukaryota</taxon>
        <taxon>Metazoa</taxon>
        <taxon>Ecdysozoa</taxon>
        <taxon>Arthropoda</taxon>
        <taxon>Hexapoda</taxon>
        <taxon>Insecta</taxon>
        <taxon>Pterygota</taxon>
        <taxon>Neoptera</taxon>
        <taxon>Endopterygota</taxon>
        <taxon>Coleoptera</taxon>
        <taxon>Polyphaga</taxon>
        <taxon>Scarabaeiformia</taxon>
        <taxon>Scarabaeidae</taxon>
        <taxon>Rutelinae</taxon>
        <taxon>Popillia</taxon>
    </lineage>
</organism>
<reference evidence="1 2" key="1">
    <citation type="journal article" date="2024" name="BMC Genomics">
        <title>De novo assembly and annotation of Popillia japonica's genome with initial clues to its potential as an invasive pest.</title>
        <authorList>
            <person name="Cucini C."/>
            <person name="Boschi S."/>
            <person name="Funari R."/>
            <person name="Cardaioli E."/>
            <person name="Iannotti N."/>
            <person name="Marturano G."/>
            <person name="Paoli F."/>
            <person name="Bruttini M."/>
            <person name="Carapelli A."/>
            <person name="Frati F."/>
            <person name="Nardi F."/>
        </authorList>
    </citation>
    <scope>NUCLEOTIDE SEQUENCE [LARGE SCALE GENOMIC DNA]</scope>
    <source>
        <strain evidence="1">DMR45628</strain>
    </source>
</reference>
<keyword evidence="2" id="KW-1185">Reference proteome</keyword>
<accession>A0AAW1LRQ6</accession>
<dbReference type="SUPFAM" id="SSF53098">
    <property type="entry name" value="Ribonuclease H-like"/>
    <property type="match status" value="1"/>
</dbReference>
<gene>
    <name evidence="1" type="ORF">QE152_g12488</name>
</gene>
<comment type="caution">
    <text evidence="1">The sequence shown here is derived from an EMBL/GenBank/DDBJ whole genome shotgun (WGS) entry which is preliminary data.</text>
</comment>